<evidence type="ECO:0000256" key="1">
    <source>
        <dbReference type="SAM" id="MobiDB-lite"/>
    </source>
</evidence>
<comment type="caution">
    <text evidence="2">The sequence shown here is derived from an EMBL/GenBank/DDBJ whole genome shotgun (WGS) entry which is preliminary data.</text>
</comment>
<evidence type="ECO:0000313" key="3">
    <source>
        <dbReference type="Proteomes" id="UP000624404"/>
    </source>
</evidence>
<dbReference type="EMBL" id="CAJHIA010000002">
    <property type="protein sequence ID" value="CAD6439319.1"/>
    <property type="molecule type" value="Genomic_DNA"/>
</dbReference>
<dbReference type="AlphaFoldDB" id="A0A8H2VLB4"/>
<gene>
    <name evidence="2" type="ORF">SCLTRI_LOCUS157</name>
</gene>
<evidence type="ECO:0000313" key="2">
    <source>
        <dbReference type="EMBL" id="CAD6439319.1"/>
    </source>
</evidence>
<proteinExistence type="predicted"/>
<accession>A0A8H2VLB4</accession>
<feature type="region of interest" description="Disordered" evidence="1">
    <location>
        <begin position="34"/>
        <end position="78"/>
    </location>
</feature>
<dbReference type="Proteomes" id="UP000624404">
    <property type="component" value="Unassembled WGS sequence"/>
</dbReference>
<dbReference type="OrthoDB" id="1280899at2759"/>
<protein>
    <submittedName>
        <fullName evidence="2">A2c5fa0e-308f-4a95-bbbc-85a084562b52-CDS</fullName>
    </submittedName>
</protein>
<reference evidence="2" key="1">
    <citation type="submission" date="2020-10" db="EMBL/GenBank/DDBJ databases">
        <authorList>
            <person name="Kusch S."/>
        </authorList>
    </citation>
    <scope>NUCLEOTIDE SEQUENCE</scope>
    <source>
        <strain evidence="2">SwB9</strain>
    </source>
</reference>
<organism evidence="2 3">
    <name type="scientific">Sclerotinia trifoliorum</name>
    <dbReference type="NCBI Taxonomy" id="28548"/>
    <lineage>
        <taxon>Eukaryota</taxon>
        <taxon>Fungi</taxon>
        <taxon>Dikarya</taxon>
        <taxon>Ascomycota</taxon>
        <taxon>Pezizomycotina</taxon>
        <taxon>Leotiomycetes</taxon>
        <taxon>Helotiales</taxon>
        <taxon>Sclerotiniaceae</taxon>
        <taxon>Sclerotinia</taxon>
    </lineage>
</organism>
<name>A0A8H2VLB4_9HELO</name>
<sequence length="197" mass="21660">MPRRRAPASPEATNVKIYLNKLYAPEYQYPAIIHADTNRSSSPESGNDTGSGGSTRTGSESPKHKTSEQKPPQPQNAERDIKSLYFLHGTLKPFPRRMPTPLHIPQHHKNSSCGQPVSGIKNMEVLSTTLWQSNVIIRERSCTNGCVDVYCDGGCVTCPEVSGLHASTTVPRFISGGSPTDHGHCYECEKNNKEELL</sequence>
<keyword evidence="3" id="KW-1185">Reference proteome</keyword>